<feature type="binding site" evidence="7">
    <location>
        <position position="133"/>
    </location>
    <ligand>
        <name>Zn(2+)</name>
        <dbReference type="ChEBI" id="CHEBI:29105"/>
        <label>2</label>
    </ligand>
</feature>
<dbReference type="HAMAP" id="MF_01374">
    <property type="entry name" value="Glyoxalase_2"/>
    <property type="match status" value="1"/>
</dbReference>
<dbReference type="SMART" id="SM00849">
    <property type="entry name" value="Lactamase_B"/>
    <property type="match status" value="1"/>
</dbReference>
<proteinExistence type="inferred from homology"/>
<dbReference type="InterPro" id="IPR001279">
    <property type="entry name" value="Metallo-B-lactamas"/>
</dbReference>
<dbReference type="EC" id="3.1.2.6" evidence="7"/>
<evidence type="ECO:0000259" key="8">
    <source>
        <dbReference type="SMART" id="SM00849"/>
    </source>
</evidence>
<feature type="binding site" evidence="7">
    <location>
        <position position="60"/>
    </location>
    <ligand>
        <name>Zn(2+)</name>
        <dbReference type="ChEBI" id="CHEBI:29105"/>
        <label>2</label>
    </ligand>
</feature>
<comment type="cofactor">
    <cofactor evidence="7">
        <name>Zn(2+)</name>
        <dbReference type="ChEBI" id="CHEBI:29105"/>
    </cofactor>
    <text evidence="7">Binds 2 Zn(2+) ions per subunit.</text>
</comment>
<comment type="catalytic activity">
    <reaction evidence="1 7">
        <text>an S-(2-hydroxyacyl)glutathione + H2O = a 2-hydroxy carboxylate + glutathione + H(+)</text>
        <dbReference type="Rhea" id="RHEA:21864"/>
        <dbReference type="ChEBI" id="CHEBI:15377"/>
        <dbReference type="ChEBI" id="CHEBI:15378"/>
        <dbReference type="ChEBI" id="CHEBI:57925"/>
        <dbReference type="ChEBI" id="CHEBI:58896"/>
        <dbReference type="ChEBI" id="CHEBI:71261"/>
        <dbReference type="EC" id="3.1.2.6"/>
    </reaction>
</comment>
<comment type="similarity">
    <text evidence="3 7">Belongs to the metallo-beta-lactamase superfamily. Glyoxalase II family.</text>
</comment>
<evidence type="ECO:0000256" key="4">
    <source>
        <dbReference type="ARBA" id="ARBA00022723"/>
    </source>
</evidence>
<evidence type="ECO:0000256" key="3">
    <source>
        <dbReference type="ARBA" id="ARBA00006759"/>
    </source>
</evidence>
<feature type="binding site" evidence="7">
    <location>
        <position position="114"/>
    </location>
    <ligand>
        <name>Zn(2+)</name>
        <dbReference type="ChEBI" id="CHEBI:29105"/>
        <label>1</label>
    </ligand>
</feature>
<dbReference type="GO" id="GO:0046872">
    <property type="term" value="F:metal ion binding"/>
    <property type="evidence" value="ECO:0007669"/>
    <property type="project" value="UniProtKB-KW"/>
</dbReference>
<dbReference type="RefSeq" id="WP_093922007.1">
    <property type="nucleotide sequence ID" value="NZ_FOMW01000001.1"/>
</dbReference>
<accession>A0A1I1T7X5</accession>
<feature type="binding site" evidence="7">
    <location>
        <position position="133"/>
    </location>
    <ligand>
        <name>Zn(2+)</name>
        <dbReference type="ChEBI" id="CHEBI:29105"/>
        <label>1</label>
    </ligand>
</feature>
<dbReference type="InterPro" id="IPR036866">
    <property type="entry name" value="RibonucZ/Hydroxyglut_hydro"/>
</dbReference>
<evidence type="ECO:0000256" key="1">
    <source>
        <dbReference type="ARBA" id="ARBA00001623"/>
    </source>
</evidence>
<dbReference type="OrthoDB" id="9802248at2"/>
<dbReference type="PANTHER" id="PTHR43705">
    <property type="entry name" value="HYDROXYACYLGLUTATHIONE HYDROLASE"/>
    <property type="match status" value="1"/>
</dbReference>
<evidence type="ECO:0000313" key="10">
    <source>
        <dbReference type="Proteomes" id="UP000198977"/>
    </source>
</evidence>
<dbReference type="InterPro" id="IPR050110">
    <property type="entry name" value="Glyoxalase_II_hydrolase"/>
</dbReference>
<dbReference type="GO" id="GO:0019243">
    <property type="term" value="P:methylglyoxal catabolic process to D-lactate via S-lactoyl-glutathione"/>
    <property type="evidence" value="ECO:0007669"/>
    <property type="project" value="UniProtKB-UniRule"/>
</dbReference>
<dbReference type="SUPFAM" id="SSF56281">
    <property type="entry name" value="Metallo-hydrolase/oxidoreductase"/>
    <property type="match status" value="1"/>
</dbReference>
<dbReference type="Gene3D" id="3.60.15.10">
    <property type="entry name" value="Ribonuclease Z/Hydroxyacylglutathione hydrolase-like"/>
    <property type="match status" value="1"/>
</dbReference>
<feature type="binding site" evidence="7">
    <location>
        <position position="171"/>
    </location>
    <ligand>
        <name>Zn(2+)</name>
        <dbReference type="ChEBI" id="CHEBI:29105"/>
        <label>2</label>
    </ligand>
</feature>
<dbReference type="GO" id="GO:0004416">
    <property type="term" value="F:hydroxyacylglutathione hydrolase activity"/>
    <property type="evidence" value="ECO:0007669"/>
    <property type="project" value="UniProtKB-UniRule"/>
</dbReference>
<dbReference type="STRING" id="74348.SAMN04488523_101263"/>
<dbReference type="EMBL" id="FOMW01000001">
    <property type="protein sequence ID" value="SFD53228.1"/>
    <property type="molecule type" value="Genomic_DNA"/>
</dbReference>
<comment type="function">
    <text evidence="7">Thiolesterase that catalyzes the hydrolysis of S-D-lactoyl-glutathione to form glutathione and D-lactic acid.</text>
</comment>
<name>A0A1I1T7X5_9RHOB</name>
<evidence type="ECO:0000256" key="7">
    <source>
        <dbReference type="HAMAP-Rule" id="MF_01374"/>
    </source>
</evidence>
<feature type="binding site" evidence="7">
    <location>
        <position position="56"/>
    </location>
    <ligand>
        <name>Zn(2+)</name>
        <dbReference type="ChEBI" id="CHEBI:29105"/>
        <label>1</label>
    </ligand>
</feature>
<feature type="binding site" evidence="7">
    <location>
        <position position="61"/>
    </location>
    <ligand>
        <name>Zn(2+)</name>
        <dbReference type="ChEBI" id="CHEBI:29105"/>
        <label>2</label>
    </ligand>
</feature>
<dbReference type="AlphaFoldDB" id="A0A1I1T7X5"/>
<dbReference type="PANTHER" id="PTHR43705:SF1">
    <property type="entry name" value="HYDROXYACYLGLUTATHIONE HYDROLASE GLOB"/>
    <property type="match status" value="1"/>
</dbReference>
<comment type="pathway">
    <text evidence="2 7">Secondary metabolite metabolism; methylglyoxal degradation; (R)-lactate from methylglyoxal: step 2/2.</text>
</comment>
<keyword evidence="4 7" id="KW-0479">Metal-binding</keyword>
<dbReference type="InterPro" id="IPR035680">
    <property type="entry name" value="Clx_II_MBL"/>
</dbReference>
<dbReference type="UniPathway" id="UPA00619">
    <property type="reaction ID" value="UER00676"/>
</dbReference>
<evidence type="ECO:0000256" key="6">
    <source>
        <dbReference type="ARBA" id="ARBA00022833"/>
    </source>
</evidence>
<keyword evidence="6 7" id="KW-0862">Zinc</keyword>
<sequence length="255" mass="27711">MLFDLVTIPCLADNYAYLLRDHDSGKVALIDVPEAAPILAELKTRGWELSQIWLTHHHPDHVQGLAEVLETHQANVIGGKADEHRLPPLDRKVEEGNTITLGAMEVQVLDVSGHTVGHLAFYVPAAKTAFTADSLMALGCGRLFEGTPAQMWESLQKLIALPADTTLCSGHEYTQSNANFALTVDPDNTALISRAKDIKAARAKGQPTVPSQLSTELETNPFLRPADPGIRATLGMPTASDSDVFAEIRKRKDSF</sequence>
<dbReference type="Proteomes" id="UP000198977">
    <property type="component" value="Unassembled WGS sequence"/>
</dbReference>
<comment type="subunit">
    <text evidence="7">Monomer.</text>
</comment>
<feature type="domain" description="Metallo-beta-lactamase" evidence="8">
    <location>
        <begin position="13"/>
        <end position="171"/>
    </location>
</feature>
<dbReference type="InterPro" id="IPR032282">
    <property type="entry name" value="HAGH_C"/>
</dbReference>
<dbReference type="Pfam" id="PF16123">
    <property type="entry name" value="HAGH_C"/>
    <property type="match status" value="1"/>
</dbReference>
<organism evidence="9 10">
    <name type="scientific">Sulfitobacter brevis</name>
    <dbReference type="NCBI Taxonomy" id="74348"/>
    <lineage>
        <taxon>Bacteria</taxon>
        <taxon>Pseudomonadati</taxon>
        <taxon>Pseudomonadota</taxon>
        <taxon>Alphaproteobacteria</taxon>
        <taxon>Rhodobacterales</taxon>
        <taxon>Roseobacteraceae</taxon>
        <taxon>Sulfitobacter</taxon>
    </lineage>
</organism>
<evidence type="ECO:0000313" key="9">
    <source>
        <dbReference type="EMBL" id="SFD53228.1"/>
    </source>
</evidence>
<dbReference type="Pfam" id="PF00753">
    <property type="entry name" value="Lactamase_B"/>
    <property type="match status" value="1"/>
</dbReference>
<protein>
    <recommendedName>
        <fullName evidence="7">Hydroxyacylglutathione hydrolase</fullName>
        <ecNumber evidence="7">3.1.2.6</ecNumber>
    </recommendedName>
    <alternativeName>
        <fullName evidence="7">Glyoxalase II</fullName>
        <shortName evidence="7">Glx II</shortName>
    </alternativeName>
</protein>
<evidence type="ECO:0000256" key="5">
    <source>
        <dbReference type="ARBA" id="ARBA00022801"/>
    </source>
</evidence>
<reference evidence="9 10" key="1">
    <citation type="submission" date="2016-10" db="EMBL/GenBank/DDBJ databases">
        <authorList>
            <person name="de Groot N.N."/>
        </authorList>
    </citation>
    <scope>NUCLEOTIDE SEQUENCE [LARGE SCALE GENOMIC DNA]</scope>
    <source>
        <strain evidence="9 10">DSM 11443</strain>
    </source>
</reference>
<dbReference type="InterPro" id="IPR017782">
    <property type="entry name" value="Hydroxyacylglutathione_Hdrlase"/>
</dbReference>
<keyword evidence="10" id="KW-1185">Reference proteome</keyword>
<feature type="binding site" evidence="7">
    <location>
        <position position="58"/>
    </location>
    <ligand>
        <name>Zn(2+)</name>
        <dbReference type="ChEBI" id="CHEBI:29105"/>
        <label>1</label>
    </ligand>
</feature>
<dbReference type="NCBIfam" id="TIGR03413">
    <property type="entry name" value="GSH_gloB"/>
    <property type="match status" value="1"/>
</dbReference>
<dbReference type="CDD" id="cd07723">
    <property type="entry name" value="hydroxyacylglutathione_hydrolase_MBL-fold"/>
    <property type="match status" value="1"/>
</dbReference>
<keyword evidence="5 7" id="KW-0378">Hydrolase</keyword>
<gene>
    <name evidence="7" type="primary">gloB</name>
    <name evidence="9" type="ORF">SAMN04488523_101263</name>
</gene>
<evidence type="ECO:0000256" key="2">
    <source>
        <dbReference type="ARBA" id="ARBA00004963"/>
    </source>
</evidence>
<dbReference type="PIRSF" id="PIRSF005457">
    <property type="entry name" value="Glx"/>
    <property type="match status" value="1"/>
</dbReference>